<accession>A0A0B7I5F7</accession>
<dbReference type="AlphaFoldDB" id="A0A0B7I5F7"/>
<protein>
    <submittedName>
        <fullName evidence="1">Uncharacterized protein</fullName>
    </submittedName>
</protein>
<proteinExistence type="predicted"/>
<gene>
    <name evidence="1" type="ORF">CCAND38_220020</name>
</gene>
<dbReference type="Proteomes" id="UP000045051">
    <property type="component" value="Unassembled WGS sequence"/>
</dbReference>
<sequence>MEIRQYTWKNNSMSKTLLSKIFSQLIENDLNTREKQDDREKRY</sequence>
<keyword evidence="2" id="KW-1185">Reference proteome</keyword>
<name>A0A0B7I5F7_9FLAO</name>
<dbReference type="EMBL" id="CDOI01000132">
    <property type="protein sequence ID" value="CEN45123.1"/>
    <property type="molecule type" value="Genomic_DNA"/>
</dbReference>
<evidence type="ECO:0000313" key="2">
    <source>
        <dbReference type="Proteomes" id="UP000045051"/>
    </source>
</evidence>
<evidence type="ECO:0000313" key="1">
    <source>
        <dbReference type="EMBL" id="CEN45123.1"/>
    </source>
</evidence>
<organism evidence="1 2">
    <name type="scientific">Capnocytophaga canis</name>
    <dbReference type="NCBI Taxonomy" id="1848903"/>
    <lineage>
        <taxon>Bacteria</taxon>
        <taxon>Pseudomonadati</taxon>
        <taxon>Bacteroidota</taxon>
        <taxon>Flavobacteriia</taxon>
        <taxon>Flavobacteriales</taxon>
        <taxon>Flavobacteriaceae</taxon>
        <taxon>Capnocytophaga</taxon>
    </lineage>
</organism>
<reference evidence="1 2" key="1">
    <citation type="submission" date="2015-01" db="EMBL/GenBank/DDBJ databases">
        <authorList>
            <person name="MANFREDI Pablo"/>
        </authorList>
    </citation>
    <scope>NUCLEOTIDE SEQUENCE [LARGE SCALE GENOMIC DNA]</scope>
    <source>
        <strain evidence="1 2">CcD38</strain>
    </source>
</reference>